<organism evidence="3">
    <name type="scientific">Prasinoderma singulare</name>
    <dbReference type="NCBI Taxonomy" id="676789"/>
    <lineage>
        <taxon>Eukaryota</taxon>
        <taxon>Viridiplantae</taxon>
        <taxon>Prasinodermophyta</taxon>
        <taxon>Prasinodermophyceae</taxon>
        <taxon>Prasinodermales</taxon>
        <taxon>Prasinodermaceae</taxon>
        <taxon>Prasinoderma</taxon>
    </lineage>
</organism>
<dbReference type="CDD" id="cd02908">
    <property type="entry name" value="Macro_OAADPr_deacetylase"/>
    <property type="match status" value="1"/>
</dbReference>
<name>A0A7S3BGY7_9VIRI</name>
<dbReference type="InterPro" id="IPR002589">
    <property type="entry name" value="Macro_dom"/>
</dbReference>
<feature type="compositionally biased region" description="Low complexity" evidence="1">
    <location>
        <begin position="206"/>
        <end position="221"/>
    </location>
</feature>
<feature type="domain" description="Macro" evidence="2">
    <location>
        <begin position="7"/>
        <end position="192"/>
    </location>
</feature>
<dbReference type="SMART" id="SM00506">
    <property type="entry name" value="A1pp"/>
    <property type="match status" value="1"/>
</dbReference>
<dbReference type="AlphaFoldDB" id="A0A7S3BGY7"/>
<dbReference type="EMBL" id="HBHY01007959">
    <property type="protein sequence ID" value="CAE0134803.1"/>
    <property type="molecule type" value="Transcribed_RNA"/>
</dbReference>
<evidence type="ECO:0000259" key="2">
    <source>
        <dbReference type="PROSITE" id="PS51154"/>
    </source>
</evidence>
<evidence type="ECO:0000256" key="1">
    <source>
        <dbReference type="SAM" id="MobiDB-lite"/>
    </source>
</evidence>
<dbReference type="InterPro" id="IPR043472">
    <property type="entry name" value="Macro_dom-like"/>
</dbReference>
<dbReference type="PROSITE" id="PS51154">
    <property type="entry name" value="MACRO"/>
    <property type="match status" value="1"/>
</dbReference>
<dbReference type="SUPFAM" id="SSF52949">
    <property type="entry name" value="Macro domain-like"/>
    <property type="match status" value="1"/>
</dbReference>
<accession>A0A7S3BGY7</accession>
<dbReference type="Gene3D" id="3.40.220.10">
    <property type="entry name" value="Leucine Aminopeptidase, subunit E, domain 1"/>
    <property type="match status" value="1"/>
</dbReference>
<proteinExistence type="predicted"/>
<gene>
    <name evidence="3" type="ORF">PSIN1315_LOCUS5135</name>
</gene>
<sequence>MAGVYRRVAAFRLGGGAQRLVLCQGDLTRWAGAAKPDAIVNAANERMLGGGGVDGAIHRAAGPALYAACKEVEQVAPGVRCPTGEARITGGFELPAAHVIHTVGPIYESDEVSEPLLASAYASSLALANQSKLKEVAFPAISCGVFGYPQGDAAGVALDECARGVCDLEAVTFVLFGDDTYAAFLGAAEARFDAVEAAADKGEGEGAAAAAAAETEIGAPESEPETKRQKNDGRAKNEAEAKGIGAGPGDAEAK</sequence>
<dbReference type="PANTHER" id="PTHR11106:SF27">
    <property type="entry name" value="MACRO DOMAIN-CONTAINING PROTEIN"/>
    <property type="match status" value="1"/>
</dbReference>
<feature type="region of interest" description="Disordered" evidence="1">
    <location>
        <begin position="203"/>
        <end position="254"/>
    </location>
</feature>
<reference evidence="3" key="1">
    <citation type="submission" date="2021-01" db="EMBL/GenBank/DDBJ databases">
        <authorList>
            <person name="Corre E."/>
            <person name="Pelletier E."/>
            <person name="Niang G."/>
            <person name="Scheremetjew M."/>
            <person name="Finn R."/>
            <person name="Kale V."/>
            <person name="Holt S."/>
            <person name="Cochrane G."/>
            <person name="Meng A."/>
            <person name="Brown T."/>
            <person name="Cohen L."/>
        </authorList>
    </citation>
    <scope>NUCLEOTIDE SEQUENCE</scope>
    <source>
        <strain evidence="3">RCC927</strain>
    </source>
</reference>
<dbReference type="PANTHER" id="PTHR11106">
    <property type="entry name" value="GANGLIOSIDE INDUCED DIFFERENTIATION ASSOCIATED PROTEIN 2-RELATED"/>
    <property type="match status" value="1"/>
</dbReference>
<evidence type="ECO:0000313" key="3">
    <source>
        <dbReference type="EMBL" id="CAE0134803.1"/>
    </source>
</evidence>
<protein>
    <recommendedName>
        <fullName evidence="2">Macro domain-containing protein</fullName>
    </recommendedName>
</protein>
<feature type="compositionally biased region" description="Basic and acidic residues" evidence="1">
    <location>
        <begin position="224"/>
        <end position="241"/>
    </location>
</feature>
<dbReference type="Pfam" id="PF01661">
    <property type="entry name" value="Macro"/>
    <property type="match status" value="1"/>
</dbReference>